<accession>A0ABU3K998</accession>
<proteinExistence type="predicted"/>
<name>A0ABU3K998_9BACT</name>
<protein>
    <submittedName>
        <fullName evidence="1">Uncharacterized protein</fullName>
    </submittedName>
</protein>
<organism evidence="1 2">
    <name type="scientific">Candidatus Nitronereus thalassa</name>
    <dbReference type="NCBI Taxonomy" id="3020898"/>
    <lineage>
        <taxon>Bacteria</taxon>
        <taxon>Pseudomonadati</taxon>
        <taxon>Nitrospirota</taxon>
        <taxon>Nitrospiria</taxon>
        <taxon>Nitrospirales</taxon>
        <taxon>Nitrospiraceae</taxon>
        <taxon>Candidatus Nitronereus</taxon>
    </lineage>
</organism>
<dbReference type="RefSeq" id="WP_313833509.1">
    <property type="nucleotide sequence ID" value="NZ_JAQOUE010000001.1"/>
</dbReference>
<sequence>MKQYIASRNYLLIVVVVGLVVIWSAQAQERAHATVQLGPDCEFNGGSGPENLSPDELISIIQGAAGSSIVQQATITRTDELKAQFAERREYLEGSPKGLSQKEIETRKLESMDEFLKKGIADFRERCKYRAIDAIAIHAKDPSSKARKALEDVSSQTKDKLLKFYIDDVLAK</sequence>
<keyword evidence="2" id="KW-1185">Reference proteome</keyword>
<gene>
    <name evidence="1" type="ORF">PPG34_11750</name>
</gene>
<reference evidence="1 2" key="1">
    <citation type="journal article" date="2023" name="ISME J.">
        <title>Cultivation and genomic characterization of novel and ubiquitous marine nitrite-oxidizing bacteria from the Nitrospirales.</title>
        <authorList>
            <person name="Mueller A.J."/>
            <person name="Daebeler A."/>
            <person name="Herbold C.W."/>
            <person name="Kirkegaard R.H."/>
            <person name="Daims H."/>
        </authorList>
    </citation>
    <scope>NUCLEOTIDE SEQUENCE [LARGE SCALE GENOMIC DNA]</scope>
    <source>
        <strain evidence="1 2">EB</strain>
    </source>
</reference>
<evidence type="ECO:0000313" key="2">
    <source>
        <dbReference type="Proteomes" id="UP001250932"/>
    </source>
</evidence>
<evidence type="ECO:0000313" key="1">
    <source>
        <dbReference type="EMBL" id="MDT7043030.1"/>
    </source>
</evidence>
<dbReference type="EMBL" id="JAQOUE010000001">
    <property type="protein sequence ID" value="MDT7043030.1"/>
    <property type="molecule type" value="Genomic_DNA"/>
</dbReference>
<dbReference type="Proteomes" id="UP001250932">
    <property type="component" value="Unassembled WGS sequence"/>
</dbReference>
<comment type="caution">
    <text evidence="1">The sequence shown here is derived from an EMBL/GenBank/DDBJ whole genome shotgun (WGS) entry which is preliminary data.</text>
</comment>